<dbReference type="Pfam" id="PF07394">
    <property type="entry name" value="DUF1501"/>
    <property type="match status" value="1"/>
</dbReference>
<dbReference type="Gene3D" id="3.40.720.10">
    <property type="entry name" value="Alkaline Phosphatase, subunit A"/>
    <property type="match status" value="1"/>
</dbReference>
<protein>
    <recommendedName>
        <fullName evidence="3">DUF1501 domain-containing protein</fullName>
    </recommendedName>
</protein>
<dbReference type="InterPro" id="IPR010869">
    <property type="entry name" value="DUF1501"/>
</dbReference>
<reference evidence="1 2" key="1">
    <citation type="submission" date="2019-02" db="EMBL/GenBank/DDBJ databases">
        <title>Deep-cultivation of Planctomycetes and their phenomic and genomic characterization uncovers novel biology.</title>
        <authorList>
            <person name="Wiegand S."/>
            <person name="Jogler M."/>
            <person name="Boedeker C."/>
            <person name="Pinto D."/>
            <person name="Vollmers J."/>
            <person name="Rivas-Marin E."/>
            <person name="Kohn T."/>
            <person name="Peeters S.H."/>
            <person name="Heuer A."/>
            <person name="Rast P."/>
            <person name="Oberbeckmann S."/>
            <person name="Bunk B."/>
            <person name="Jeske O."/>
            <person name="Meyerdierks A."/>
            <person name="Storesund J.E."/>
            <person name="Kallscheuer N."/>
            <person name="Luecker S."/>
            <person name="Lage O.M."/>
            <person name="Pohl T."/>
            <person name="Merkel B.J."/>
            <person name="Hornburger P."/>
            <person name="Mueller R.-W."/>
            <person name="Bruemmer F."/>
            <person name="Labrenz M."/>
            <person name="Spormann A.M."/>
            <person name="Op den Camp H."/>
            <person name="Overmann J."/>
            <person name="Amann R."/>
            <person name="Jetten M.S.M."/>
            <person name="Mascher T."/>
            <person name="Medema M.H."/>
            <person name="Devos D.P."/>
            <person name="Kaster A.-K."/>
            <person name="Ovreas L."/>
            <person name="Rohde M."/>
            <person name="Galperin M.Y."/>
            <person name="Jogler C."/>
        </authorList>
    </citation>
    <scope>NUCLEOTIDE SEQUENCE [LARGE SCALE GENOMIC DNA]</scope>
    <source>
        <strain evidence="1 2">ETA_A8</strain>
    </source>
</reference>
<evidence type="ECO:0000313" key="1">
    <source>
        <dbReference type="EMBL" id="QDU26615.1"/>
    </source>
</evidence>
<evidence type="ECO:0008006" key="3">
    <source>
        <dbReference type="Google" id="ProtNLM"/>
    </source>
</evidence>
<keyword evidence="2" id="KW-1185">Reference proteome</keyword>
<accession>A0A517Y8S7</accession>
<proteinExistence type="predicted"/>
<dbReference type="KEGG" id="aagg:ETAA8_16950"/>
<evidence type="ECO:0000313" key="2">
    <source>
        <dbReference type="Proteomes" id="UP000315017"/>
    </source>
</evidence>
<sequence>MLCGWVLARRWFDMMTAGKTVNVRTSRRAALQIGAGLFGLNLPQWLQAAPHAGRKSSDISCIFLFLAGGPSQYETFDPKPDAPVEIRGLWQPISTNVAGTHICEKLPLMAQRMDKVTIIRSWQGRNGGHDVGSQHVASGFLPARNEQYFPNFGCLVSALRGNRVPGIPAHLGLPVAARYTNPPGYLGAAYDAFNIKGDPSAPTLQFNKLSVDASRFENRRSLLAQMENLNKLSVQNAGPFEAHDKFGAEAISLLTSGAMARAMNLDEERTSLRERYGQNIYGQRVLMGRRLIEAGARFVTINQAVQGGLFGDGTTDGTWDNHQLLFESMMSVSEAPANAPSGYKWHSYRGPGNLPQLDMSLSALLDDLEERGLLDTTLVVVMGEFGRTPRINKDGGRDHYPNAGCVLMAGAGISRGAVIGATDRSGAFPATRPWTPEDVAASIYHALGIEPHRTYFPRLPRPTPIAAGQVIDGLFA</sequence>
<dbReference type="InterPro" id="IPR017850">
    <property type="entry name" value="Alkaline_phosphatase_core_sf"/>
</dbReference>
<dbReference type="PANTHER" id="PTHR43737:SF1">
    <property type="entry name" value="DUF1501 DOMAIN-CONTAINING PROTEIN"/>
    <property type="match status" value="1"/>
</dbReference>
<dbReference type="EMBL" id="CP036274">
    <property type="protein sequence ID" value="QDU26615.1"/>
    <property type="molecule type" value="Genomic_DNA"/>
</dbReference>
<name>A0A517Y8S7_9BACT</name>
<gene>
    <name evidence="1" type="ORF">ETAA8_16950</name>
</gene>
<dbReference type="OrthoDB" id="232459at2"/>
<dbReference type="PANTHER" id="PTHR43737">
    <property type="entry name" value="BLL7424 PROTEIN"/>
    <property type="match status" value="1"/>
</dbReference>
<dbReference type="SUPFAM" id="SSF53649">
    <property type="entry name" value="Alkaline phosphatase-like"/>
    <property type="match status" value="1"/>
</dbReference>
<organism evidence="1 2">
    <name type="scientific">Anatilimnocola aggregata</name>
    <dbReference type="NCBI Taxonomy" id="2528021"/>
    <lineage>
        <taxon>Bacteria</taxon>
        <taxon>Pseudomonadati</taxon>
        <taxon>Planctomycetota</taxon>
        <taxon>Planctomycetia</taxon>
        <taxon>Pirellulales</taxon>
        <taxon>Pirellulaceae</taxon>
        <taxon>Anatilimnocola</taxon>
    </lineage>
</organism>
<dbReference type="Proteomes" id="UP000315017">
    <property type="component" value="Chromosome"/>
</dbReference>
<dbReference type="AlphaFoldDB" id="A0A517Y8S7"/>